<evidence type="ECO:0000313" key="3">
    <source>
        <dbReference type="Proteomes" id="UP000651050"/>
    </source>
</evidence>
<evidence type="ECO:0000256" key="1">
    <source>
        <dbReference type="SAM" id="MobiDB-lite"/>
    </source>
</evidence>
<gene>
    <name evidence="2" type="ORF">I5803_07090</name>
</gene>
<sequence>MSLINRLLGRNANATRTTQPPHSQPHSHSQSPSVPHSQISSVQSQMSPHAVATQNATRRELLRVVLRDTLTRHGIPTSWITAEMLVATSRLREPGIHWRLSIKHWDERLMTHTVALQNNMIKRVMSFDPLATNWLMGISWQFALDDESACPPMPHPGIWTAEPHRPVEVAPVALTVGGSGDVISGPVVIGHADPAATAREDLEKLFAIRDADRLHNSQAGSPHTFAPTEPSKLERL</sequence>
<dbReference type="RefSeq" id="WP_196985674.1">
    <property type="nucleotide sequence ID" value="NZ_JADWYS010000001.1"/>
</dbReference>
<proteinExistence type="predicted"/>
<keyword evidence="3" id="KW-1185">Reference proteome</keyword>
<evidence type="ECO:0000313" key="2">
    <source>
        <dbReference type="EMBL" id="MBG9387777.1"/>
    </source>
</evidence>
<dbReference type="AlphaFoldDB" id="A0A931H3D2"/>
<organism evidence="2 3">
    <name type="scientific">Caenimonas aquaedulcis</name>
    <dbReference type="NCBI Taxonomy" id="2793270"/>
    <lineage>
        <taxon>Bacteria</taxon>
        <taxon>Pseudomonadati</taxon>
        <taxon>Pseudomonadota</taxon>
        <taxon>Betaproteobacteria</taxon>
        <taxon>Burkholderiales</taxon>
        <taxon>Comamonadaceae</taxon>
        <taxon>Caenimonas</taxon>
    </lineage>
</organism>
<name>A0A931H3D2_9BURK</name>
<feature type="region of interest" description="Disordered" evidence="1">
    <location>
        <begin position="7"/>
        <end position="54"/>
    </location>
</feature>
<feature type="compositionally biased region" description="Low complexity" evidence="1">
    <location>
        <begin position="19"/>
        <end position="45"/>
    </location>
</feature>
<comment type="caution">
    <text evidence="2">The sequence shown here is derived from an EMBL/GenBank/DDBJ whole genome shotgun (WGS) entry which is preliminary data.</text>
</comment>
<dbReference type="EMBL" id="JADWYS010000001">
    <property type="protein sequence ID" value="MBG9387777.1"/>
    <property type="molecule type" value="Genomic_DNA"/>
</dbReference>
<dbReference type="Proteomes" id="UP000651050">
    <property type="component" value="Unassembled WGS sequence"/>
</dbReference>
<protein>
    <submittedName>
        <fullName evidence="2">Uncharacterized protein</fullName>
    </submittedName>
</protein>
<reference evidence="2" key="1">
    <citation type="submission" date="2020-11" db="EMBL/GenBank/DDBJ databases">
        <title>Bacterial whole genome sequence for Caenimonas sp. DR4.4.</title>
        <authorList>
            <person name="Le V."/>
            <person name="Ko S.-R."/>
            <person name="Ahn C.-Y."/>
            <person name="Oh H.-M."/>
        </authorList>
    </citation>
    <scope>NUCLEOTIDE SEQUENCE</scope>
    <source>
        <strain evidence="2">DR4.4</strain>
    </source>
</reference>
<feature type="region of interest" description="Disordered" evidence="1">
    <location>
        <begin position="213"/>
        <end position="236"/>
    </location>
</feature>
<accession>A0A931H3D2</accession>